<feature type="domain" description="NAF" evidence="1">
    <location>
        <begin position="3"/>
        <end position="27"/>
    </location>
</feature>
<evidence type="ECO:0000313" key="2">
    <source>
        <dbReference type="EMBL" id="RZC55877.1"/>
    </source>
</evidence>
<dbReference type="CDD" id="cd12195">
    <property type="entry name" value="CIPK_C"/>
    <property type="match status" value="1"/>
</dbReference>
<dbReference type="OMA" id="FVGIEIY"/>
<dbReference type="InterPro" id="IPR018451">
    <property type="entry name" value="NAF/FISL_domain"/>
</dbReference>
<organism evidence="2 3">
    <name type="scientific">Papaver somniferum</name>
    <name type="common">Opium poppy</name>
    <dbReference type="NCBI Taxonomy" id="3469"/>
    <lineage>
        <taxon>Eukaryota</taxon>
        <taxon>Viridiplantae</taxon>
        <taxon>Streptophyta</taxon>
        <taxon>Embryophyta</taxon>
        <taxon>Tracheophyta</taxon>
        <taxon>Spermatophyta</taxon>
        <taxon>Magnoliopsida</taxon>
        <taxon>Ranunculales</taxon>
        <taxon>Papaveraceae</taxon>
        <taxon>Papaveroideae</taxon>
        <taxon>Papaver</taxon>
    </lineage>
</organism>
<dbReference type="Proteomes" id="UP000316621">
    <property type="component" value="Chromosome 3"/>
</dbReference>
<dbReference type="InterPro" id="IPR004041">
    <property type="entry name" value="NAF_dom"/>
</dbReference>
<name>A0A4Y7J4Z3_PAPSO</name>
<reference evidence="2 3" key="1">
    <citation type="journal article" date="2018" name="Science">
        <title>The opium poppy genome and morphinan production.</title>
        <authorList>
            <person name="Guo L."/>
            <person name="Winzer T."/>
            <person name="Yang X."/>
            <person name="Li Y."/>
            <person name="Ning Z."/>
            <person name="He Z."/>
            <person name="Teodor R."/>
            <person name="Lu Y."/>
            <person name="Bowser T.A."/>
            <person name="Graham I.A."/>
            <person name="Ye K."/>
        </authorList>
    </citation>
    <scope>NUCLEOTIDE SEQUENCE [LARGE SCALE GENOMIC DNA]</scope>
    <source>
        <strain evidence="3">cv. HN1</strain>
        <tissue evidence="2">Leaves</tissue>
    </source>
</reference>
<dbReference type="Gramene" id="RZC55877">
    <property type="protein sequence ID" value="RZC55877"/>
    <property type="gene ID" value="C5167_014728"/>
</dbReference>
<dbReference type="EMBL" id="CM010717">
    <property type="protein sequence ID" value="RZC55877.1"/>
    <property type="molecule type" value="Genomic_DNA"/>
</dbReference>
<accession>A0A4Y7J4Z3</accession>
<dbReference type="STRING" id="3469.A0A4Y7J4Z3"/>
<gene>
    <name evidence="2" type="ORF">C5167_014728</name>
</gene>
<dbReference type="GO" id="GO:0007165">
    <property type="term" value="P:signal transduction"/>
    <property type="evidence" value="ECO:0007669"/>
    <property type="project" value="InterPro"/>
</dbReference>
<evidence type="ECO:0000259" key="1">
    <source>
        <dbReference type="PROSITE" id="PS50816"/>
    </source>
</evidence>
<dbReference type="Pfam" id="PF03822">
    <property type="entry name" value="NAF"/>
    <property type="match status" value="1"/>
</dbReference>
<keyword evidence="3" id="KW-1185">Reference proteome</keyword>
<dbReference type="PROSITE" id="PS50816">
    <property type="entry name" value="NAF"/>
    <property type="match status" value="1"/>
</dbReference>
<sequence length="126" mass="14222">MNPTTDSLNAFDIISFSRGIDLSDLFESFDKSVAVESDRFITGETPENIATKIGEVAEEEKLTMTKQGDWKLNLEGPSGKLFVGIEIYRLTESLAVVEVRSYEGVWEKRFQPHLNTLIYNPETSID</sequence>
<dbReference type="AlphaFoldDB" id="A0A4Y7J4Z3"/>
<evidence type="ECO:0000313" key="3">
    <source>
        <dbReference type="Proteomes" id="UP000316621"/>
    </source>
</evidence>
<dbReference type="Gene3D" id="3.30.310.80">
    <property type="entry name" value="Kinase associated domain 1, KA1"/>
    <property type="match status" value="1"/>
</dbReference>
<protein>
    <recommendedName>
        <fullName evidence="1">NAF domain-containing protein</fullName>
    </recommendedName>
</protein>
<proteinExistence type="predicted"/>